<organism evidence="1 2">
    <name type="scientific">Neiella holothuriorum</name>
    <dbReference type="NCBI Taxonomy" id="2870530"/>
    <lineage>
        <taxon>Bacteria</taxon>
        <taxon>Pseudomonadati</taxon>
        <taxon>Pseudomonadota</taxon>
        <taxon>Gammaproteobacteria</taxon>
        <taxon>Alteromonadales</taxon>
        <taxon>Echinimonadaceae</taxon>
        <taxon>Neiella</taxon>
    </lineage>
</organism>
<name>A0ABS7EDX9_9GAMM</name>
<dbReference type="Gene3D" id="3.40.50.10220">
    <property type="entry name" value="DNA polymerase III, psi subunit"/>
    <property type="match status" value="1"/>
</dbReference>
<dbReference type="InterPro" id="IPR036654">
    <property type="entry name" value="DNA_pol_III_psi_sf"/>
</dbReference>
<dbReference type="SUPFAM" id="SSF102220">
    <property type="entry name" value="DNA polymerase III psi subunit"/>
    <property type="match status" value="1"/>
</dbReference>
<keyword evidence="2" id="KW-1185">Reference proteome</keyword>
<evidence type="ECO:0000313" key="2">
    <source>
        <dbReference type="Proteomes" id="UP001166251"/>
    </source>
</evidence>
<proteinExistence type="predicted"/>
<reference evidence="1" key="1">
    <citation type="submission" date="2021-07" db="EMBL/GenBank/DDBJ databases">
        <title>Neiella marina sp. nov., isolated from the intestinal content of sea cucumber Apostichopus japonicus.</title>
        <authorList>
            <person name="Bai X."/>
        </authorList>
    </citation>
    <scope>NUCLEOTIDE SEQUENCE</scope>
    <source>
        <strain evidence="1">126</strain>
    </source>
</reference>
<dbReference type="RefSeq" id="WP_220103222.1">
    <property type="nucleotide sequence ID" value="NZ_JAHZSS010000004.1"/>
</dbReference>
<protein>
    <submittedName>
        <fullName evidence="1">DNA polymerase III subunit psi</fullName>
    </submittedName>
</protein>
<sequence length="139" mass="15382">MNQAQWQVLQTMGIQAWQPVAAGEQRQPIGVASAPTSPAKFLIVAASDDVQAQRRLLQSIIQAVNWRLSDYLLVDNVTVLTPTQLATIECVWWSATATQTELFAATTCHIESASLSELAQNRQQKGALWSQLKDWHQPA</sequence>
<dbReference type="EMBL" id="JAHZSS010000004">
    <property type="protein sequence ID" value="MBW8190539.1"/>
    <property type="molecule type" value="Genomic_DNA"/>
</dbReference>
<gene>
    <name evidence="1" type="ORF">K0504_05770</name>
</gene>
<dbReference type="InterPro" id="IPR004615">
    <property type="entry name" value="DNA_pol_III_psi"/>
</dbReference>
<dbReference type="Proteomes" id="UP001166251">
    <property type="component" value="Unassembled WGS sequence"/>
</dbReference>
<evidence type="ECO:0000313" key="1">
    <source>
        <dbReference type="EMBL" id="MBW8190539.1"/>
    </source>
</evidence>
<comment type="caution">
    <text evidence="1">The sequence shown here is derived from an EMBL/GenBank/DDBJ whole genome shotgun (WGS) entry which is preliminary data.</text>
</comment>
<accession>A0ABS7EDX9</accession>
<dbReference type="Pfam" id="PF03603">
    <property type="entry name" value="DNA_III_psi"/>
    <property type="match status" value="1"/>
</dbReference>